<comment type="subcellular location">
    <subcellularLocation>
        <location evidence="2">Gas vesicle</location>
    </subcellularLocation>
</comment>
<evidence type="ECO:0000313" key="4">
    <source>
        <dbReference type="EMBL" id="UUX93050.1"/>
    </source>
</evidence>
<keyword evidence="5" id="KW-1185">Reference proteome</keyword>
<dbReference type="InterPro" id="IPR050530">
    <property type="entry name" value="GvpA"/>
</dbReference>
<dbReference type="GO" id="GO:0031411">
    <property type="term" value="C:gas vesicle"/>
    <property type="evidence" value="ECO:0007669"/>
    <property type="project" value="UniProtKB-SubCell"/>
</dbReference>
<dbReference type="GO" id="GO:0005198">
    <property type="term" value="F:structural molecule activity"/>
    <property type="evidence" value="ECO:0007669"/>
    <property type="project" value="InterPro"/>
</dbReference>
<dbReference type="KEGG" id="mend:L6E24_02720"/>
<dbReference type="AlphaFoldDB" id="A0A9E7PMN7"/>
<dbReference type="Proteomes" id="UP001060368">
    <property type="component" value="Chromosome"/>
</dbReference>
<dbReference type="InterPro" id="IPR018493">
    <property type="entry name" value="GvpA-like_CS"/>
</dbReference>
<comment type="similarity">
    <text evidence="3">Belongs to the gas vesicle GvpA family.</text>
</comment>
<accession>A0A9E7PMN7</accession>
<dbReference type="Pfam" id="PF00741">
    <property type="entry name" value="Gas_vesicle"/>
    <property type="match status" value="1"/>
</dbReference>
<keyword evidence="1" id="KW-0304">Gas vesicle</keyword>
<dbReference type="PANTHER" id="PTHR35344">
    <property type="entry name" value="GAS VESICLE STRUCTURAL PROTEIN 2-RELATED"/>
    <property type="match status" value="1"/>
</dbReference>
<protein>
    <submittedName>
        <fullName evidence="4">Gas vesicle protein</fullName>
    </submittedName>
</protein>
<dbReference type="GO" id="GO:0012506">
    <property type="term" value="C:vesicle membrane"/>
    <property type="evidence" value="ECO:0007669"/>
    <property type="project" value="InterPro"/>
</dbReference>
<dbReference type="PANTHER" id="PTHR35344:SF4">
    <property type="entry name" value="GAS VESICLE PROTEIN A1"/>
    <property type="match status" value="1"/>
</dbReference>
<dbReference type="PROSITE" id="PS00234">
    <property type="entry name" value="GAS_VESICLE_A_1"/>
    <property type="match status" value="1"/>
</dbReference>
<reference evidence="4" key="1">
    <citation type="submission" date="2022-04" db="EMBL/GenBank/DDBJ databases">
        <title>Complete genome of Methanoplanus endosymbiosus DSM 3599.</title>
        <authorList>
            <person name="Chen S.-C."/>
            <person name="You Y.-T."/>
            <person name="Zhou Y.-Z."/>
            <person name="Lai M.-C."/>
        </authorList>
    </citation>
    <scope>NUCLEOTIDE SEQUENCE</scope>
    <source>
        <strain evidence="4">DSM 3599</strain>
    </source>
</reference>
<evidence type="ECO:0000313" key="5">
    <source>
        <dbReference type="Proteomes" id="UP001060368"/>
    </source>
</evidence>
<dbReference type="EMBL" id="CP096115">
    <property type="protein sequence ID" value="UUX93050.1"/>
    <property type="molecule type" value="Genomic_DNA"/>
</dbReference>
<evidence type="ECO:0000256" key="3">
    <source>
        <dbReference type="ARBA" id="ARBA00035646"/>
    </source>
</evidence>
<dbReference type="GeneID" id="74306573"/>
<name>A0A9E7PMN7_9EURY</name>
<evidence type="ECO:0000256" key="1">
    <source>
        <dbReference type="ARBA" id="ARBA00022987"/>
    </source>
</evidence>
<gene>
    <name evidence="4" type="ORF">L6E24_02720</name>
</gene>
<proteinExistence type="inferred from homology"/>
<organism evidence="4 5">
    <name type="scientific">Methanoplanus endosymbiosus</name>
    <dbReference type="NCBI Taxonomy" id="33865"/>
    <lineage>
        <taxon>Archaea</taxon>
        <taxon>Methanobacteriati</taxon>
        <taxon>Methanobacteriota</taxon>
        <taxon>Stenosarchaea group</taxon>
        <taxon>Methanomicrobia</taxon>
        <taxon>Methanomicrobiales</taxon>
        <taxon>Methanomicrobiaceae</taxon>
        <taxon>Methanoplanus</taxon>
    </lineage>
</organism>
<dbReference type="InterPro" id="IPR000638">
    <property type="entry name" value="Gas-vesicle_GvpA-like"/>
</dbReference>
<dbReference type="RefSeq" id="WP_257743190.1">
    <property type="nucleotide sequence ID" value="NZ_CP096115.1"/>
</dbReference>
<sequence>MMEAERESKATLVDLLDRILDKGVIVNADAIVSLAGIPLIAIQLNALVASVETMLSYGMWHDWDSAIRASARENHRQNAGLLPFSQNDDEILISEFPGSYWYSNGISGTWKSGKIRLTDKRILHYRARPPEMFMDIKHEDIISVRINEEADRGNINARHIDIRLKNGRTVNIIASEIMLKKGFSDLTTTPD</sequence>
<evidence type="ECO:0000256" key="2">
    <source>
        <dbReference type="ARBA" id="ARBA00035108"/>
    </source>
</evidence>